<evidence type="ECO:0000256" key="3">
    <source>
        <dbReference type="ARBA" id="ARBA00022475"/>
    </source>
</evidence>
<dbReference type="GO" id="GO:0055085">
    <property type="term" value="P:transmembrane transport"/>
    <property type="evidence" value="ECO:0007669"/>
    <property type="project" value="InterPro"/>
</dbReference>
<dbReference type="InterPro" id="IPR000515">
    <property type="entry name" value="MetI-like"/>
</dbReference>
<keyword evidence="3" id="KW-1003">Cell membrane</keyword>
<dbReference type="PANTHER" id="PTHR30193:SF37">
    <property type="entry name" value="INNER MEMBRANE ABC TRANSPORTER PERMEASE PROTEIN YCJO"/>
    <property type="match status" value="1"/>
</dbReference>
<sequence length="316" mass="34864">MLKSPASSQTKPLAVNQTKQRTKTTFALNAKDKYYAWIFLGPSLLILSVFIFYPMIKTLYLSLFLTNTVGKPTVFVGLSNYISLLTSADYLSSLGVTMVYVFAVTILTIAIGLVLANYASKELAGIGIFRTLFSATMGVSVSVAAIFWLFIFNPSTGFLSLISTWLHLPQIGWLTDPTAAMIAVTITTVWMNLGFTFLILLGAIQSVPTTLYEAANVEGASPRYQFLHITIPMISPTLFFVSIITLIEAFKSFGLIDLMTKGGPTNATNMLVYRIYKDAFYSGNFAQASAESIILTAIIALFTWLQFKILEKRVNY</sequence>
<evidence type="ECO:0000256" key="1">
    <source>
        <dbReference type="ARBA" id="ARBA00004651"/>
    </source>
</evidence>
<feature type="domain" description="ABC transmembrane type-1" evidence="8">
    <location>
        <begin position="94"/>
        <end position="306"/>
    </location>
</feature>
<dbReference type="PANTHER" id="PTHR30193">
    <property type="entry name" value="ABC TRANSPORTER PERMEASE PROTEIN"/>
    <property type="match status" value="1"/>
</dbReference>
<comment type="subcellular location">
    <subcellularLocation>
        <location evidence="1 7">Cell membrane</location>
        <topology evidence="1 7">Multi-pass membrane protein</topology>
    </subcellularLocation>
</comment>
<dbReference type="CDD" id="cd06261">
    <property type="entry name" value="TM_PBP2"/>
    <property type="match status" value="1"/>
</dbReference>
<evidence type="ECO:0000313" key="10">
    <source>
        <dbReference type="Proteomes" id="UP000052013"/>
    </source>
</evidence>
<dbReference type="EMBL" id="AZEY01000098">
    <property type="protein sequence ID" value="KRL64062.1"/>
    <property type="molecule type" value="Genomic_DNA"/>
</dbReference>
<evidence type="ECO:0000256" key="6">
    <source>
        <dbReference type="ARBA" id="ARBA00023136"/>
    </source>
</evidence>
<dbReference type="Proteomes" id="UP000052013">
    <property type="component" value="Unassembled WGS sequence"/>
</dbReference>
<dbReference type="SUPFAM" id="SSF160964">
    <property type="entry name" value="MalF N-terminal region-like"/>
    <property type="match status" value="1"/>
</dbReference>
<protein>
    <submittedName>
        <fullName evidence="9">ABC superfamily ATP binding cassette transporter, membrane protein</fullName>
    </submittedName>
</protein>
<dbReference type="InterPro" id="IPR051393">
    <property type="entry name" value="ABC_transporter_permease"/>
</dbReference>
<feature type="transmembrane region" description="Helical" evidence="7">
    <location>
        <begin position="94"/>
        <end position="116"/>
    </location>
</feature>
<accession>A0A0R1S6C9</accession>
<dbReference type="SUPFAM" id="SSF161098">
    <property type="entry name" value="MetI-like"/>
    <property type="match status" value="1"/>
</dbReference>
<keyword evidence="5 7" id="KW-1133">Transmembrane helix</keyword>
<evidence type="ECO:0000256" key="7">
    <source>
        <dbReference type="RuleBase" id="RU363032"/>
    </source>
</evidence>
<evidence type="ECO:0000259" key="8">
    <source>
        <dbReference type="PROSITE" id="PS50928"/>
    </source>
</evidence>
<dbReference type="AlphaFoldDB" id="A0A0R1S6C9"/>
<feature type="transmembrane region" description="Helical" evidence="7">
    <location>
        <begin position="128"/>
        <end position="151"/>
    </location>
</feature>
<feature type="transmembrane region" description="Helical" evidence="7">
    <location>
        <begin position="225"/>
        <end position="247"/>
    </location>
</feature>
<gene>
    <name evidence="9" type="ORF">FC85_GL001328</name>
</gene>
<evidence type="ECO:0000256" key="4">
    <source>
        <dbReference type="ARBA" id="ARBA00022692"/>
    </source>
</evidence>
<dbReference type="InterPro" id="IPR035906">
    <property type="entry name" value="MetI-like_sf"/>
</dbReference>
<dbReference type="Pfam" id="PF00528">
    <property type="entry name" value="BPD_transp_1"/>
    <property type="match status" value="1"/>
</dbReference>
<name>A0A0R1S6C9_9LACO</name>
<proteinExistence type="inferred from homology"/>
<reference evidence="9 10" key="1">
    <citation type="journal article" date="2015" name="Genome Announc.">
        <title>Expanding the biotechnology potential of lactobacilli through comparative genomics of 213 strains and associated genera.</title>
        <authorList>
            <person name="Sun Z."/>
            <person name="Harris H.M."/>
            <person name="McCann A."/>
            <person name="Guo C."/>
            <person name="Argimon S."/>
            <person name="Zhang W."/>
            <person name="Yang X."/>
            <person name="Jeffery I.B."/>
            <person name="Cooney J.C."/>
            <person name="Kagawa T.F."/>
            <person name="Liu W."/>
            <person name="Song Y."/>
            <person name="Salvetti E."/>
            <person name="Wrobel A."/>
            <person name="Rasinkangas P."/>
            <person name="Parkhill J."/>
            <person name="Rea M.C."/>
            <person name="O'Sullivan O."/>
            <person name="Ritari J."/>
            <person name="Douillard F.P."/>
            <person name="Paul Ross R."/>
            <person name="Yang R."/>
            <person name="Briner A.E."/>
            <person name="Felis G.E."/>
            <person name="de Vos W.M."/>
            <person name="Barrangou R."/>
            <person name="Klaenhammer T.R."/>
            <person name="Caufield P.W."/>
            <person name="Cui Y."/>
            <person name="Zhang H."/>
            <person name="O'Toole P.W."/>
        </authorList>
    </citation>
    <scope>NUCLEOTIDE SEQUENCE [LARGE SCALE GENOMIC DNA]</scope>
    <source>
        <strain evidence="9 10">DSM 14421</strain>
    </source>
</reference>
<comment type="caution">
    <text evidence="9">The sequence shown here is derived from an EMBL/GenBank/DDBJ whole genome shotgun (WGS) entry which is preliminary data.</text>
</comment>
<dbReference type="PATRIC" id="fig|1423739.3.peg.1391"/>
<feature type="transmembrane region" description="Helical" evidence="7">
    <location>
        <begin position="34"/>
        <end position="53"/>
    </location>
</feature>
<dbReference type="Gene3D" id="1.10.3720.10">
    <property type="entry name" value="MetI-like"/>
    <property type="match status" value="1"/>
</dbReference>
<feature type="transmembrane region" description="Helical" evidence="7">
    <location>
        <begin position="179"/>
        <end position="204"/>
    </location>
</feature>
<evidence type="ECO:0000313" key="9">
    <source>
        <dbReference type="EMBL" id="KRL64062.1"/>
    </source>
</evidence>
<keyword evidence="2 7" id="KW-0813">Transport</keyword>
<dbReference type="GO" id="GO:0005886">
    <property type="term" value="C:plasma membrane"/>
    <property type="evidence" value="ECO:0007669"/>
    <property type="project" value="UniProtKB-SubCell"/>
</dbReference>
<comment type="similarity">
    <text evidence="7">Belongs to the binding-protein-dependent transport system permease family.</text>
</comment>
<organism evidence="9 10">
    <name type="scientific">Lentilactobacillus diolivorans DSM 14421</name>
    <dbReference type="NCBI Taxonomy" id="1423739"/>
    <lineage>
        <taxon>Bacteria</taxon>
        <taxon>Bacillati</taxon>
        <taxon>Bacillota</taxon>
        <taxon>Bacilli</taxon>
        <taxon>Lactobacillales</taxon>
        <taxon>Lactobacillaceae</taxon>
        <taxon>Lentilactobacillus</taxon>
    </lineage>
</organism>
<evidence type="ECO:0000256" key="2">
    <source>
        <dbReference type="ARBA" id="ARBA00022448"/>
    </source>
</evidence>
<feature type="transmembrane region" description="Helical" evidence="7">
    <location>
        <begin position="285"/>
        <end position="305"/>
    </location>
</feature>
<evidence type="ECO:0000256" key="5">
    <source>
        <dbReference type="ARBA" id="ARBA00022989"/>
    </source>
</evidence>
<dbReference type="PROSITE" id="PS50928">
    <property type="entry name" value="ABC_TM1"/>
    <property type="match status" value="1"/>
</dbReference>
<dbReference type="STRING" id="1423739.FC85_GL001328"/>
<keyword evidence="4 7" id="KW-0812">Transmembrane</keyword>
<keyword evidence="6 7" id="KW-0472">Membrane</keyword>
<dbReference type="RefSeq" id="WP_057865755.1">
    <property type="nucleotide sequence ID" value="NZ_AZEY01000098.1"/>
</dbReference>